<evidence type="ECO:0000256" key="1">
    <source>
        <dbReference type="SAM" id="MobiDB-lite"/>
    </source>
</evidence>
<feature type="compositionally biased region" description="Acidic residues" evidence="1">
    <location>
        <begin position="392"/>
        <end position="401"/>
    </location>
</feature>
<dbReference type="SUPFAM" id="SSF46934">
    <property type="entry name" value="UBA-like"/>
    <property type="match status" value="1"/>
</dbReference>
<keyword evidence="4" id="KW-1185">Reference proteome</keyword>
<dbReference type="InterPro" id="IPR044277">
    <property type="entry name" value="GIP1"/>
</dbReference>
<dbReference type="InterPro" id="IPR009060">
    <property type="entry name" value="UBA-like_sf"/>
</dbReference>
<feature type="compositionally biased region" description="Polar residues" evidence="1">
    <location>
        <begin position="161"/>
        <end position="174"/>
    </location>
</feature>
<dbReference type="PANTHER" id="PTHR46775:SF1">
    <property type="entry name" value="FLOCCULATION PROTEIN (DUF1296)"/>
    <property type="match status" value="1"/>
</dbReference>
<feature type="domain" description="GBF-interacting protein 1 N-terminal" evidence="2">
    <location>
        <begin position="10"/>
        <end position="68"/>
    </location>
</feature>
<evidence type="ECO:0000259" key="2">
    <source>
        <dbReference type="Pfam" id="PF06972"/>
    </source>
</evidence>
<feature type="compositionally biased region" description="Low complexity" evidence="1">
    <location>
        <begin position="240"/>
        <end position="267"/>
    </location>
</feature>
<evidence type="ECO:0000313" key="3">
    <source>
        <dbReference type="EMBL" id="CAK9151850.1"/>
    </source>
</evidence>
<feature type="region of interest" description="Disordered" evidence="1">
    <location>
        <begin position="376"/>
        <end position="435"/>
    </location>
</feature>
<name>A0ABC8S3X1_9AQUA</name>
<feature type="region of interest" description="Disordered" evidence="1">
    <location>
        <begin position="83"/>
        <end position="285"/>
    </location>
</feature>
<sequence>MSSGGARVPIPSSVRKTIQDIKEISGNHSEEEIYAMLKECSMDPNDTAQKLLLQDTFHEVKRKRDRSKQNLNKESIESRWKPGMQWWGNRGGQGNYPRRHMTHDAGGGKNSALGKGSGNMQVSEKGPGPSLFPTSQETKNKETSSVASSSTSISNDPTSIASGSTTVVKQSDMTVASVPELVPSHDSWLPSGGTEKSEVASHQTPVEQISVPHAAPSEVASSLMQGKMTSKPQETGKNQLSESSLLLSSTHGSSSVSRPSSNYNSRSQAVGPPKVGHGKEWKPKPINPSLAQGLVTAASSEVSSVTIEVDTQSQAVSSVFDSKEANSELQSKLEELHISDGRHVIIPDHLHVPDAEKLGFCFGSFDNSFRLITSCHSGPEGDKSPPPPLSETSEEIEETMEEQSSSHQNTLATAEGDYADHPPSSLEVPENSDEADVTFSVVPQYTKSKQENVLPHAGHQYSAVHTSPSNNFGLMLGGQLAPLESSESQVRDVSRLPGFVVQQPFDQANYYAQFYRSGADTDGRVSPFHAPGVTMKYNGNVVVVSPQTSQSPQEVGNSYILSAGPTPLVGQAAGVMQSSIAQQPLHVFRQPTGMHHYPPNYIPYGHYFSPFYVPPPAIHQFLSNGAFLQQPPAGGVCPAPPVAATKYPLSQHKPGINTGNSPHIGVPSSYGPYSSSISGYNPSSVMPAGKSSNEDLAASKFKENYLTSQQSDGSGLWIAAPGRDISGWQASSLYNLPQGQQTFTPTHGGHGTFPGIYHHPQMVTAPTVHPLLQQSQTMAGAVDMVVPTGSVYQQPQHAQINWPSGY</sequence>
<dbReference type="Pfam" id="PF06972">
    <property type="entry name" value="GIP1_N"/>
    <property type="match status" value="1"/>
</dbReference>
<proteinExistence type="predicted"/>
<reference evidence="3 4" key="1">
    <citation type="submission" date="2024-02" db="EMBL/GenBank/DDBJ databases">
        <authorList>
            <person name="Vignale AGUSTIN F."/>
            <person name="Sosa J E."/>
            <person name="Modenutti C."/>
        </authorList>
    </citation>
    <scope>NUCLEOTIDE SEQUENCE [LARGE SCALE GENOMIC DNA]</scope>
</reference>
<gene>
    <name evidence="3" type="ORF">ILEXP_LOCUS20009</name>
</gene>
<dbReference type="EMBL" id="CAUOFW020002169">
    <property type="protein sequence ID" value="CAK9151850.1"/>
    <property type="molecule type" value="Genomic_DNA"/>
</dbReference>
<dbReference type="Proteomes" id="UP001642360">
    <property type="component" value="Unassembled WGS sequence"/>
</dbReference>
<protein>
    <recommendedName>
        <fullName evidence="2">GBF-interacting protein 1 N-terminal domain-containing protein</fullName>
    </recommendedName>
</protein>
<dbReference type="AlphaFoldDB" id="A0ABC8S3X1"/>
<evidence type="ECO:0000313" key="4">
    <source>
        <dbReference type="Proteomes" id="UP001642360"/>
    </source>
</evidence>
<organism evidence="3 4">
    <name type="scientific">Ilex paraguariensis</name>
    <name type="common">yerba mate</name>
    <dbReference type="NCBI Taxonomy" id="185542"/>
    <lineage>
        <taxon>Eukaryota</taxon>
        <taxon>Viridiplantae</taxon>
        <taxon>Streptophyta</taxon>
        <taxon>Embryophyta</taxon>
        <taxon>Tracheophyta</taxon>
        <taxon>Spermatophyta</taxon>
        <taxon>Magnoliopsida</taxon>
        <taxon>eudicotyledons</taxon>
        <taxon>Gunneridae</taxon>
        <taxon>Pentapetalae</taxon>
        <taxon>asterids</taxon>
        <taxon>campanulids</taxon>
        <taxon>Aquifoliales</taxon>
        <taxon>Aquifoliaceae</taxon>
        <taxon>Ilex</taxon>
    </lineage>
</organism>
<feature type="compositionally biased region" description="Low complexity" evidence="1">
    <location>
        <begin position="144"/>
        <end position="160"/>
    </location>
</feature>
<dbReference type="InterPro" id="IPR009719">
    <property type="entry name" value="GIP1_N"/>
</dbReference>
<comment type="caution">
    <text evidence="3">The sequence shown here is derived from an EMBL/GenBank/DDBJ whole genome shotgun (WGS) entry which is preliminary data.</text>
</comment>
<dbReference type="PANTHER" id="PTHR46775">
    <property type="entry name" value="FLOCCULATION PROTEIN (DUF1296)"/>
    <property type="match status" value="1"/>
</dbReference>
<accession>A0ABC8S3X1</accession>
<feature type="compositionally biased region" description="Polar residues" evidence="1">
    <location>
        <begin position="219"/>
        <end position="239"/>
    </location>
</feature>